<evidence type="ECO:0000313" key="2">
    <source>
        <dbReference type="Proteomes" id="UP000054279"/>
    </source>
</evidence>
<dbReference type="HOGENOM" id="CLU_839834_0_0_1"/>
<organism evidence="1 2">
    <name type="scientific">Sphaerobolus stellatus (strain SS14)</name>
    <dbReference type="NCBI Taxonomy" id="990650"/>
    <lineage>
        <taxon>Eukaryota</taxon>
        <taxon>Fungi</taxon>
        <taxon>Dikarya</taxon>
        <taxon>Basidiomycota</taxon>
        <taxon>Agaricomycotina</taxon>
        <taxon>Agaricomycetes</taxon>
        <taxon>Phallomycetidae</taxon>
        <taxon>Geastrales</taxon>
        <taxon>Sphaerobolaceae</taxon>
        <taxon>Sphaerobolus</taxon>
    </lineage>
</organism>
<evidence type="ECO:0008006" key="3">
    <source>
        <dbReference type="Google" id="ProtNLM"/>
    </source>
</evidence>
<sequence>MHQLRYYINRVKVLCINNISFLPQLFPVDACTYAPLLRRLVLSDGRSGNIENRVGRLIAPNLLQLEKAVLIPLSMLIKHSPRLVQFQDVYYSYGAQELHDLLFNHRNLITCVIRYCESPRNRLSRPPSHTIVLNHLTSFSVFWDSRFPLNEFRVVLSQIEAPNIHELYFSEDRHLEDFDGDIITILASWLSRFRNRLDILTVASAGIPEVDLEAFQTLLNAVPGLVHLCFKGYLINDATIHILDLELHPSLCPILQGLEFINVRMGTVESLAHMVISRSRPPDRNEDSDPFVLTLKSIIWDHWAFYLLDDSDPDPRYELKKLESQWNFKLV</sequence>
<dbReference type="AlphaFoldDB" id="A0A0C9VI00"/>
<dbReference type="EMBL" id="KN837139">
    <property type="protein sequence ID" value="KIJ41047.1"/>
    <property type="molecule type" value="Genomic_DNA"/>
</dbReference>
<name>A0A0C9VI00_SPHS4</name>
<keyword evidence="2" id="KW-1185">Reference proteome</keyword>
<proteinExistence type="predicted"/>
<reference evidence="1 2" key="1">
    <citation type="submission" date="2014-06" db="EMBL/GenBank/DDBJ databases">
        <title>Evolutionary Origins and Diversification of the Mycorrhizal Mutualists.</title>
        <authorList>
            <consortium name="DOE Joint Genome Institute"/>
            <consortium name="Mycorrhizal Genomics Consortium"/>
            <person name="Kohler A."/>
            <person name="Kuo A."/>
            <person name="Nagy L.G."/>
            <person name="Floudas D."/>
            <person name="Copeland A."/>
            <person name="Barry K.W."/>
            <person name="Cichocki N."/>
            <person name="Veneault-Fourrey C."/>
            <person name="LaButti K."/>
            <person name="Lindquist E.A."/>
            <person name="Lipzen A."/>
            <person name="Lundell T."/>
            <person name="Morin E."/>
            <person name="Murat C."/>
            <person name="Riley R."/>
            <person name="Ohm R."/>
            <person name="Sun H."/>
            <person name="Tunlid A."/>
            <person name="Henrissat B."/>
            <person name="Grigoriev I.V."/>
            <person name="Hibbett D.S."/>
            <person name="Martin F."/>
        </authorList>
    </citation>
    <scope>NUCLEOTIDE SEQUENCE [LARGE SCALE GENOMIC DNA]</scope>
    <source>
        <strain evidence="1 2">SS14</strain>
    </source>
</reference>
<gene>
    <name evidence="1" type="ORF">M422DRAFT_68363</name>
</gene>
<evidence type="ECO:0000313" key="1">
    <source>
        <dbReference type="EMBL" id="KIJ41047.1"/>
    </source>
</evidence>
<accession>A0A0C9VI00</accession>
<protein>
    <recommendedName>
        <fullName evidence="3">F-box domain-containing protein</fullName>
    </recommendedName>
</protein>
<dbReference type="Proteomes" id="UP000054279">
    <property type="component" value="Unassembled WGS sequence"/>
</dbReference>